<proteinExistence type="predicted"/>
<feature type="coiled-coil region" evidence="1">
    <location>
        <begin position="231"/>
        <end position="258"/>
    </location>
</feature>
<evidence type="ECO:0000313" key="3">
    <source>
        <dbReference type="EMBL" id="EAR96124.1"/>
    </source>
</evidence>
<evidence type="ECO:0000313" key="4">
    <source>
        <dbReference type="Proteomes" id="UP000009168"/>
    </source>
</evidence>
<dbReference type="EMBL" id="GG662699">
    <property type="protein sequence ID" value="EAR96124.1"/>
    <property type="molecule type" value="Genomic_DNA"/>
</dbReference>
<evidence type="ECO:0000256" key="2">
    <source>
        <dbReference type="SAM" id="MobiDB-lite"/>
    </source>
</evidence>
<feature type="compositionally biased region" description="Low complexity" evidence="2">
    <location>
        <begin position="154"/>
        <end position="165"/>
    </location>
</feature>
<keyword evidence="1" id="KW-0175">Coiled coil</keyword>
<feature type="region of interest" description="Disordered" evidence="2">
    <location>
        <begin position="152"/>
        <end position="179"/>
    </location>
</feature>
<sequence>MNAVHVKVFKLTKENIQKKYDSPSQELDFVPDFKAFMKQREPYNNYLYSNEHYQKVNIKYPVSPSSPKTSYKNTISPLQSPILSEPSPLTNVFFHQQENSNSKKQKVELNNFQQQQFQASDQSSNKQNNQQHQNLNKKDSFFAIHSRSLNQKFQQQQQGNSLAQQRIQSSPKLNISRNSQSPLNYYENSLCSQSSPQMLGLNSHPQLNQTKMLYISNSFKRQQTPLQNILIQQKIETQKKIKTEKQQLEQSLNFLLQDNDKQNYLSSKDLTSLPFLINQHANQIQVSENHLLTNSQMNNNYSQELNSKEQEFQQEEEKSIQTFTSRRNLFIGNNICKKGRPQSSKFTHEKSLEDQKNNNLNVSIPYKKQNQFIVRGFQLKKS</sequence>
<dbReference type="AlphaFoldDB" id="I7MJA5"/>
<feature type="compositionally biased region" description="Polar residues" evidence="2">
    <location>
        <begin position="166"/>
        <end position="179"/>
    </location>
</feature>
<name>I7MJA5_TETTS</name>
<gene>
    <name evidence="3" type="ORF">TTHERM_00128880</name>
</gene>
<dbReference type="Proteomes" id="UP000009168">
    <property type="component" value="Unassembled WGS sequence"/>
</dbReference>
<keyword evidence="4" id="KW-1185">Reference proteome</keyword>
<dbReference type="KEGG" id="tet:TTHERM_00128880"/>
<dbReference type="InParanoid" id="I7MJA5"/>
<evidence type="ECO:0000256" key="1">
    <source>
        <dbReference type="SAM" id="Coils"/>
    </source>
</evidence>
<dbReference type="GeneID" id="7839727"/>
<dbReference type="RefSeq" id="XP_001016369.1">
    <property type="nucleotide sequence ID" value="XM_001016369.2"/>
</dbReference>
<reference evidence="4" key="1">
    <citation type="journal article" date="2006" name="PLoS Biol.">
        <title>Macronuclear genome sequence of the ciliate Tetrahymena thermophila, a model eukaryote.</title>
        <authorList>
            <person name="Eisen J.A."/>
            <person name="Coyne R.S."/>
            <person name="Wu M."/>
            <person name="Wu D."/>
            <person name="Thiagarajan M."/>
            <person name="Wortman J.R."/>
            <person name="Badger J.H."/>
            <person name="Ren Q."/>
            <person name="Amedeo P."/>
            <person name="Jones K.M."/>
            <person name="Tallon L.J."/>
            <person name="Delcher A.L."/>
            <person name="Salzberg S.L."/>
            <person name="Silva J.C."/>
            <person name="Haas B.J."/>
            <person name="Majoros W.H."/>
            <person name="Farzad M."/>
            <person name="Carlton J.M."/>
            <person name="Smith R.K. Jr."/>
            <person name="Garg J."/>
            <person name="Pearlman R.E."/>
            <person name="Karrer K.M."/>
            <person name="Sun L."/>
            <person name="Manning G."/>
            <person name="Elde N.C."/>
            <person name="Turkewitz A.P."/>
            <person name="Asai D.J."/>
            <person name="Wilkes D.E."/>
            <person name="Wang Y."/>
            <person name="Cai H."/>
            <person name="Collins K."/>
            <person name="Stewart B.A."/>
            <person name="Lee S.R."/>
            <person name="Wilamowska K."/>
            <person name="Weinberg Z."/>
            <person name="Ruzzo W.L."/>
            <person name="Wloga D."/>
            <person name="Gaertig J."/>
            <person name="Frankel J."/>
            <person name="Tsao C.-C."/>
            <person name="Gorovsky M.A."/>
            <person name="Keeling P.J."/>
            <person name="Waller R.F."/>
            <person name="Patron N.J."/>
            <person name="Cherry J.M."/>
            <person name="Stover N.A."/>
            <person name="Krieger C.J."/>
            <person name="del Toro C."/>
            <person name="Ryder H.F."/>
            <person name="Williamson S.C."/>
            <person name="Barbeau R.A."/>
            <person name="Hamilton E.P."/>
            <person name="Orias E."/>
        </authorList>
    </citation>
    <scope>NUCLEOTIDE SEQUENCE [LARGE SCALE GENOMIC DNA]</scope>
    <source>
        <strain evidence="4">SB210</strain>
    </source>
</reference>
<accession>I7MJA5</accession>
<organism evidence="3 4">
    <name type="scientific">Tetrahymena thermophila (strain SB210)</name>
    <dbReference type="NCBI Taxonomy" id="312017"/>
    <lineage>
        <taxon>Eukaryota</taxon>
        <taxon>Sar</taxon>
        <taxon>Alveolata</taxon>
        <taxon>Ciliophora</taxon>
        <taxon>Intramacronucleata</taxon>
        <taxon>Oligohymenophorea</taxon>
        <taxon>Hymenostomatida</taxon>
        <taxon>Tetrahymenina</taxon>
        <taxon>Tetrahymenidae</taxon>
        <taxon>Tetrahymena</taxon>
    </lineage>
</organism>
<protein>
    <submittedName>
        <fullName evidence="3">Uncharacterized protein</fullName>
    </submittedName>
</protein>
<dbReference type="HOGENOM" id="CLU_724607_0_0_1"/>